<dbReference type="GO" id="GO:0016020">
    <property type="term" value="C:membrane"/>
    <property type="evidence" value="ECO:0007669"/>
    <property type="project" value="InterPro"/>
</dbReference>
<keyword evidence="5" id="KW-0449">Lipoprotein</keyword>
<name>A0AAX2J1E3_KINKI</name>
<evidence type="ECO:0000256" key="4">
    <source>
        <dbReference type="SAM" id="SignalP"/>
    </source>
</evidence>
<feature type="chain" id="PRO_5043937356" evidence="4">
    <location>
        <begin position="24"/>
        <end position="253"/>
    </location>
</feature>
<feature type="region of interest" description="Disordered" evidence="3">
    <location>
        <begin position="226"/>
        <end position="253"/>
    </location>
</feature>
<evidence type="ECO:0000256" key="2">
    <source>
        <dbReference type="ARBA" id="ARBA00022729"/>
    </source>
</evidence>
<dbReference type="Proteomes" id="UP000248598">
    <property type="component" value="Chromosome 1"/>
</dbReference>
<dbReference type="RefSeq" id="WP_003787118.1">
    <property type="nucleotide sequence ID" value="NZ_CP091518.1"/>
</dbReference>
<evidence type="ECO:0000313" key="5">
    <source>
        <dbReference type="EMBL" id="SQH24017.1"/>
    </source>
</evidence>
<reference evidence="5 6" key="1">
    <citation type="submission" date="2018-06" db="EMBL/GenBank/DDBJ databases">
        <authorList>
            <consortium name="Pathogen Informatics"/>
            <person name="Doyle S."/>
        </authorList>
    </citation>
    <scope>NUCLEOTIDE SEQUENCE [LARGE SCALE GENOMIC DNA]</scope>
    <source>
        <strain evidence="5 6">NCTC10529</strain>
    </source>
</reference>
<proteinExistence type="inferred from homology"/>
<dbReference type="PANTHER" id="PTHR30035:SF3">
    <property type="entry name" value="INTERMEMBRANE PHOSPHOLIPID TRANSPORT SYSTEM LIPOPROTEIN MLAA"/>
    <property type="match status" value="1"/>
</dbReference>
<evidence type="ECO:0000256" key="1">
    <source>
        <dbReference type="ARBA" id="ARBA00010634"/>
    </source>
</evidence>
<accession>A0AAX2J1E3</accession>
<dbReference type="EMBL" id="LS483426">
    <property type="protein sequence ID" value="SQH24017.1"/>
    <property type="molecule type" value="Genomic_DNA"/>
</dbReference>
<dbReference type="GO" id="GO:0120010">
    <property type="term" value="P:intermembrane phospholipid transfer"/>
    <property type="evidence" value="ECO:0007669"/>
    <property type="project" value="TreeGrafter"/>
</dbReference>
<feature type="signal peptide" evidence="4">
    <location>
        <begin position="1"/>
        <end position="23"/>
    </location>
</feature>
<dbReference type="InterPro" id="IPR007428">
    <property type="entry name" value="MlaA"/>
</dbReference>
<dbReference type="AlphaFoldDB" id="A0AAX2J1E3"/>
<dbReference type="PANTHER" id="PTHR30035">
    <property type="entry name" value="LIPOPROTEIN VACJ-RELATED"/>
    <property type="match status" value="1"/>
</dbReference>
<keyword evidence="2 4" id="KW-0732">Signal</keyword>
<dbReference type="Pfam" id="PF04333">
    <property type="entry name" value="MlaA"/>
    <property type="match status" value="1"/>
</dbReference>
<evidence type="ECO:0000313" key="6">
    <source>
        <dbReference type="Proteomes" id="UP000248598"/>
    </source>
</evidence>
<protein>
    <submittedName>
        <fullName evidence="5">Probable phospholipid-binding lipoprotein mlaA</fullName>
    </submittedName>
</protein>
<comment type="similarity">
    <text evidence="1">Belongs to the MlaA family.</text>
</comment>
<gene>
    <name evidence="5" type="primary">mlaA</name>
    <name evidence="5" type="ORF">NCTC10529_00161</name>
</gene>
<organism evidence="5 6">
    <name type="scientific">Kingella kingae</name>
    <dbReference type="NCBI Taxonomy" id="504"/>
    <lineage>
        <taxon>Bacteria</taxon>
        <taxon>Pseudomonadati</taxon>
        <taxon>Pseudomonadota</taxon>
        <taxon>Betaproteobacteria</taxon>
        <taxon>Neisseriales</taxon>
        <taxon>Neisseriaceae</taxon>
        <taxon>Kingella</taxon>
    </lineage>
</organism>
<dbReference type="GeneID" id="93261490"/>
<evidence type="ECO:0000256" key="3">
    <source>
        <dbReference type="SAM" id="MobiDB-lite"/>
    </source>
</evidence>
<dbReference type="PRINTS" id="PR01805">
    <property type="entry name" value="VACJLIPOPROT"/>
</dbReference>
<sequence length="253" mass="27601">MARSLVYRLILVATLAAAPVVHADNTRDPYQGYNRAMFKFNDAADRYVMSPVARAYRTVTPKPARSAIGNFFNNLRDVNSFASNVLRGDVEKAGTDFMRVAINTTFGLGGLIDIAGAAGMPNNKSTLGDTFASWGWKDSNYFVMPLIGPTTVRDALGSSVTTVYSVEQPLFPKEAVRYSLMGAKAVDGRERLLDATDALDDMALDKYTAMRDTYIAIRNKQLGVENPDSNEELIDPEANWQEQPASASAPAAQ</sequence>
<feature type="compositionally biased region" description="Low complexity" evidence="3">
    <location>
        <begin position="243"/>
        <end position="253"/>
    </location>
</feature>